<keyword evidence="5 6" id="KW-0472">Membrane</keyword>
<feature type="transmembrane region" description="Helical" evidence="6">
    <location>
        <begin position="366"/>
        <end position="383"/>
    </location>
</feature>
<dbReference type="PANTHER" id="PTHR13285">
    <property type="entry name" value="ACYLTRANSFERASE"/>
    <property type="match status" value="1"/>
</dbReference>
<dbReference type="PANTHER" id="PTHR13285:SF18">
    <property type="entry name" value="PROTEIN-CYSTEINE N-PALMITOYLTRANSFERASE RASP"/>
    <property type="match status" value="1"/>
</dbReference>
<evidence type="ECO:0000256" key="4">
    <source>
        <dbReference type="ARBA" id="ARBA00022989"/>
    </source>
</evidence>
<organism evidence="7 8">
    <name type="scientific">Podila minutissima</name>
    <dbReference type="NCBI Taxonomy" id="64525"/>
    <lineage>
        <taxon>Eukaryota</taxon>
        <taxon>Fungi</taxon>
        <taxon>Fungi incertae sedis</taxon>
        <taxon>Mucoromycota</taxon>
        <taxon>Mortierellomycotina</taxon>
        <taxon>Mortierellomycetes</taxon>
        <taxon>Mortierellales</taxon>
        <taxon>Mortierellaceae</taxon>
        <taxon>Podila</taxon>
    </lineage>
</organism>
<feature type="transmembrane region" description="Helical" evidence="6">
    <location>
        <begin position="35"/>
        <end position="56"/>
    </location>
</feature>
<dbReference type="GO" id="GO:0016020">
    <property type="term" value="C:membrane"/>
    <property type="evidence" value="ECO:0007669"/>
    <property type="project" value="UniProtKB-SubCell"/>
</dbReference>
<comment type="subcellular location">
    <subcellularLocation>
        <location evidence="1">Membrane</location>
        <topology evidence="1">Multi-pass membrane protein</topology>
    </subcellularLocation>
</comment>
<dbReference type="GO" id="GO:0005783">
    <property type="term" value="C:endoplasmic reticulum"/>
    <property type="evidence" value="ECO:0007669"/>
    <property type="project" value="TreeGrafter"/>
</dbReference>
<evidence type="ECO:0000256" key="2">
    <source>
        <dbReference type="ARBA" id="ARBA00010323"/>
    </source>
</evidence>
<feature type="transmembrane region" description="Helical" evidence="6">
    <location>
        <begin position="462"/>
        <end position="481"/>
    </location>
</feature>
<dbReference type="InterPro" id="IPR051085">
    <property type="entry name" value="MB_O-acyltransferase"/>
</dbReference>
<accession>A0A9P5SRF0</accession>
<evidence type="ECO:0000256" key="1">
    <source>
        <dbReference type="ARBA" id="ARBA00004141"/>
    </source>
</evidence>
<reference evidence="7" key="1">
    <citation type="journal article" date="2020" name="Fungal Divers.">
        <title>Resolving the Mortierellaceae phylogeny through synthesis of multi-gene phylogenetics and phylogenomics.</title>
        <authorList>
            <person name="Vandepol N."/>
            <person name="Liber J."/>
            <person name="Desiro A."/>
            <person name="Na H."/>
            <person name="Kennedy M."/>
            <person name="Barry K."/>
            <person name="Grigoriev I.V."/>
            <person name="Miller A.N."/>
            <person name="O'Donnell K."/>
            <person name="Stajich J.E."/>
            <person name="Bonito G."/>
        </authorList>
    </citation>
    <scope>NUCLEOTIDE SEQUENCE</scope>
    <source>
        <strain evidence="7">NVP1</strain>
    </source>
</reference>
<keyword evidence="8" id="KW-1185">Reference proteome</keyword>
<feature type="transmembrane region" description="Helical" evidence="6">
    <location>
        <begin position="421"/>
        <end position="442"/>
    </location>
</feature>
<gene>
    <name evidence="7" type="primary">GUP1_1</name>
    <name evidence="7" type="ORF">BG006_007610</name>
</gene>
<dbReference type="GO" id="GO:0008374">
    <property type="term" value="F:O-acyltransferase activity"/>
    <property type="evidence" value="ECO:0007669"/>
    <property type="project" value="TreeGrafter"/>
</dbReference>
<dbReference type="InterPro" id="IPR004299">
    <property type="entry name" value="MBOAT_fam"/>
</dbReference>
<name>A0A9P5SRF0_9FUNG</name>
<feature type="transmembrane region" description="Helical" evidence="6">
    <location>
        <begin position="389"/>
        <end position="409"/>
    </location>
</feature>
<feature type="non-terminal residue" evidence="7">
    <location>
        <position position="1"/>
    </location>
</feature>
<protein>
    <submittedName>
        <fullName evidence="7">Glycerol transporter</fullName>
    </submittedName>
</protein>
<comment type="similarity">
    <text evidence="2">Belongs to the membrane-bound acyltransferase family.</text>
</comment>
<evidence type="ECO:0000256" key="5">
    <source>
        <dbReference type="ARBA" id="ARBA00023136"/>
    </source>
</evidence>
<feature type="transmembrane region" description="Helical" evidence="6">
    <location>
        <begin position="116"/>
        <end position="135"/>
    </location>
</feature>
<evidence type="ECO:0000313" key="7">
    <source>
        <dbReference type="EMBL" id="KAF9336714.1"/>
    </source>
</evidence>
<dbReference type="EMBL" id="JAAAUY010000049">
    <property type="protein sequence ID" value="KAF9336714.1"/>
    <property type="molecule type" value="Genomic_DNA"/>
</dbReference>
<feature type="transmembrane region" description="Helical" evidence="6">
    <location>
        <begin position="287"/>
        <end position="307"/>
    </location>
</feature>
<evidence type="ECO:0000313" key="8">
    <source>
        <dbReference type="Proteomes" id="UP000696485"/>
    </source>
</evidence>
<keyword evidence="3 6" id="KW-0812">Transmembrane</keyword>
<keyword evidence="4 6" id="KW-1133">Transmembrane helix</keyword>
<dbReference type="Proteomes" id="UP000696485">
    <property type="component" value="Unassembled WGS sequence"/>
</dbReference>
<feature type="transmembrane region" description="Helical" evidence="6">
    <location>
        <begin position="253"/>
        <end position="275"/>
    </location>
</feature>
<comment type="caution">
    <text evidence="7">The sequence shown here is derived from an EMBL/GenBank/DDBJ whole genome shotgun (WGS) entry which is preliminary data.</text>
</comment>
<evidence type="ECO:0000256" key="6">
    <source>
        <dbReference type="SAM" id="Phobius"/>
    </source>
</evidence>
<proteinExistence type="inferred from homology"/>
<feature type="transmembrane region" description="Helical" evidence="6">
    <location>
        <begin position="211"/>
        <end position="232"/>
    </location>
</feature>
<feature type="transmembrane region" description="Helical" evidence="6">
    <location>
        <begin position="68"/>
        <end position="85"/>
    </location>
</feature>
<dbReference type="Pfam" id="PF03062">
    <property type="entry name" value="MBOAT"/>
    <property type="match status" value="1"/>
</dbReference>
<evidence type="ECO:0000256" key="3">
    <source>
        <dbReference type="ARBA" id="ARBA00022692"/>
    </source>
</evidence>
<dbReference type="GO" id="GO:0006506">
    <property type="term" value="P:GPI anchor biosynthetic process"/>
    <property type="evidence" value="ECO:0007669"/>
    <property type="project" value="TreeGrafter"/>
</dbReference>
<sequence length="496" mass="57689">SNPNYEKYSYLLSDGWFGYKVDNSDGQYAGFRNNIPLLLTVIGIYLPLSHVFRAYFVPLTPVRSPHQPLYRTYFFLAFSMIYLYFMYGNSIFKIVAIVSANYAIAKLGRSARWMPAATWIFNLAILFMNEAYSGYRFGDMHSSLAWLDDNTGTSRRWHVNFNFTMLRLVSFNMDYYWSLAATKETLMEDRDTPHNDKDRVATPALAEDYNYLYYLSYALYAPLYIAGPIMTFNDFISQLRYPKNIPIKSLLLWAGRLAFSFLTMEFTSHYMYMVAISKTKAWDNDPILQICMIGFFNLVLIWLKLMIIWRFFRLWAMADGIEAPENMIRCVANNYSALGFWRSWHKSYNLWIVRYVYVPLGGTRTAMYNIFVVFTFVAVWHDINLKLLAWGWLISLFILPEIIAGKVFSKEKWGSWPYYRHLCAVGAVGNIIMMMIANLVGFCIGLDGVKLMLSDLFKTADGWITMLGCLGALFVCAQIQFETREAEKRRGIFLNC</sequence>
<dbReference type="AlphaFoldDB" id="A0A9P5SRF0"/>